<sequence length="273" mass="29697">MADISSVPSVSSDPDPLFALEETDAFTERHVATLAAGTAGAVRASGFFGRDACERALDAVHALPPDRNDPARVPLRAFRFGPLLNDYRTGCGGLDERSYWSAADRARGVRDQAALRTDPVTEALERLAAAWGTRPEPATIGGRPVFGGTVRGITNGALIHLDELVREYPDGIFDQQVTAQLAFNAWVRAPESGGHTTVWRRRWHPADEAHREAVGYLPTVVDNCQHLRARPAPGAALLFNPANMHAVEPCEGHRVVIAFFLGLTTQGRLIYWS</sequence>
<dbReference type="Proteomes" id="UP001214441">
    <property type="component" value="Unassembled WGS sequence"/>
</dbReference>
<dbReference type="RefSeq" id="WP_274042169.1">
    <property type="nucleotide sequence ID" value="NZ_JANCPR020000003.1"/>
</dbReference>
<dbReference type="InterPro" id="IPR055091">
    <property type="entry name" value="WelO5-like"/>
</dbReference>
<accession>A0ABT6ZPH8</accession>
<reference evidence="1 2" key="1">
    <citation type="submission" date="2023-05" db="EMBL/GenBank/DDBJ databases">
        <title>Streptantibioticus silvisoli sp. nov., acidotolerant actinomycetes 1 from pine litter.</title>
        <authorList>
            <person name="Swiecimska M."/>
            <person name="Golinska P."/>
            <person name="Sangal V."/>
            <person name="Wachnowicz B."/>
            <person name="Goodfellow M."/>
        </authorList>
    </citation>
    <scope>NUCLEOTIDE SEQUENCE [LARGE SCALE GENOMIC DNA]</scope>
    <source>
        <strain evidence="1 2">DSM 42109</strain>
    </source>
</reference>
<proteinExistence type="predicted"/>
<name>A0ABT6ZPH8_9ACTN</name>
<keyword evidence="2" id="KW-1185">Reference proteome</keyword>
<evidence type="ECO:0000313" key="1">
    <source>
        <dbReference type="EMBL" id="MDJ1130955.1"/>
    </source>
</evidence>
<dbReference type="Pfam" id="PF22814">
    <property type="entry name" value="WelO5"/>
    <property type="match status" value="1"/>
</dbReference>
<evidence type="ECO:0000313" key="2">
    <source>
        <dbReference type="Proteomes" id="UP001214441"/>
    </source>
</evidence>
<comment type="caution">
    <text evidence="1">The sequence shown here is derived from an EMBL/GenBank/DDBJ whole genome shotgun (WGS) entry which is preliminary data.</text>
</comment>
<organism evidence="1 2">
    <name type="scientific">Streptomyces iconiensis</name>
    <dbReference type="NCBI Taxonomy" id="1384038"/>
    <lineage>
        <taxon>Bacteria</taxon>
        <taxon>Bacillati</taxon>
        <taxon>Actinomycetota</taxon>
        <taxon>Actinomycetes</taxon>
        <taxon>Kitasatosporales</taxon>
        <taxon>Streptomycetaceae</taxon>
        <taxon>Streptomyces</taxon>
    </lineage>
</organism>
<dbReference type="EMBL" id="JANCPR020000003">
    <property type="protein sequence ID" value="MDJ1130955.1"/>
    <property type="molecule type" value="Genomic_DNA"/>
</dbReference>
<dbReference type="Gene3D" id="2.60.120.620">
    <property type="entry name" value="q2cbj1_9rhob like domain"/>
    <property type="match status" value="1"/>
</dbReference>
<protein>
    <submittedName>
        <fullName evidence="1">Proline hydroxylase</fullName>
    </submittedName>
</protein>
<gene>
    <name evidence="1" type="ORF">NMN56_003110</name>
</gene>